<comment type="pathway">
    <text evidence="9">Protein modification; lipoprotein biosynthesis (N-acyl transfer).</text>
</comment>
<sequence length="553" mass="58091">MEHFAQRILLLPGWRRAALSVALGALTALTQAPFHLFAIGFVTFPLLVWLLDGAVGTTPGKASGALRAAFRIGWLFGLGYFAAGIWWLANALLVEAPEFAWAIPLAVLGLPAVLAVFYGAACALARLAWSDGVGRIAALAAAFGLAEWARSFILTGFPWNAIGYALMPSPVLMQSAAIGGIFAVSAFAVLVFALPAQLAARRGAAITAVALCVVLVGAHAGFGIWRLAQAGDLAVARDDAPVIRLVQPAIAQEQKMDREARAATFQTLLDLTALDAAPDEAPAAGDQAEAQGPASGRAPDIVVWPETSVPYLLTRDAAALASIGETLLPEQMLLAGAVREEPGEQAGSVTGRYYNSVMAVTTGGVIAGAADKVHLVPFGEYLPFADLLSAIGLRAVAAADRGYSAAPARTTITLQGGLTVLPLVCYESIFPKLAVPPSGQRVDAIVNVTNDAWFGRTPGPWQHLHQTRLRAVETGLPIIRVANNGISAVVDPQGRIVARIGHDVRAVADALLPDAAQPLFPERQREINFWLFLSILSAIAITARIRLRAFGGN</sequence>
<evidence type="ECO:0000256" key="6">
    <source>
        <dbReference type="ARBA" id="ARBA00022989"/>
    </source>
</evidence>
<dbReference type="InterPro" id="IPR004563">
    <property type="entry name" value="Apolipo_AcylTrfase"/>
</dbReference>
<dbReference type="Pfam" id="PF00795">
    <property type="entry name" value="CN_hydrolase"/>
    <property type="match status" value="1"/>
</dbReference>
<dbReference type="NCBIfam" id="TIGR00546">
    <property type="entry name" value="lnt"/>
    <property type="match status" value="1"/>
</dbReference>
<keyword evidence="13" id="KW-1185">Reference proteome</keyword>
<feature type="transmembrane region" description="Helical" evidence="9">
    <location>
        <begin position="101"/>
        <end position="124"/>
    </location>
</feature>
<dbReference type="Pfam" id="PF20154">
    <property type="entry name" value="LNT_N"/>
    <property type="match status" value="1"/>
</dbReference>
<evidence type="ECO:0000256" key="7">
    <source>
        <dbReference type="ARBA" id="ARBA00023136"/>
    </source>
</evidence>
<evidence type="ECO:0000259" key="11">
    <source>
        <dbReference type="PROSITE" id="PS50263"/>
    </source>
</evidence>
<keyword evidence="6 9" id="KW-1133">Transmembrane helix</keyword>
<comment type="caution">
    <text evidence="12">The sequence shown here is derived from an EMBL/GenBank/DDBJ whole genome shotgun (WGS) entry which is preliminary data.</text>
</comment>
<comment type="catalytic activity">
    <reaction evidence="9">
        <text>N-terminal S-1,2-diacyl-sn-glyceryl-L-cysteinyl-[lipoprotein] + a glycerophospholipid = N-acyl-S-1,2-diacyl-sn-glyceryl-L-cysteinyl-[lipoprotein] + a 2-acyl-sn-glycero-3-phospholipid + H(+)</text>
        <dbReference type="Rhea" id="RHEA:48228"/>
        <dbReference type="Rhea" id="RHEA-COMP:14681"/>
        <dbReference type="Rhea" id="RHEA-COMP:14684"/>
        <dbReference type="ChEBI" id="CHEBI:15378"/>
        <dbReference type="ChEBI" id="CHEBI:136912"/>
        <dbReference type="ChEBI" id="CHEBI:140656"/>
        <dbReference type="ChEBI" id="CHEBI:140657"/>
        <dbReference type="ChEBI" id="CHEBI:140660"/>
        <dbReference type="EC" id="2.3.1.269"/>
    </reaction>
</comment>
<evidence type="ECO:0000256" key="9">
    <source>
        <dbReference type="HAMAP-Rule" id="MF_01148"/>
    </source>
</evidence>
<feature type="domain" description="CN hydrolase" evidence="11">
    <location>
        <begin position="246"/>
        <end position="519"/>
    </location>
</feature>
<keyword evidence="4 9" id="KW-0808">Transferase</keyword>
<accession>A0A3A8AT17</accession>
<keyword evidence="7 9" id="KW-0472">Membrane</keyword>
<dbReference type="CDD" id="cd07571">
    <property type="entry name" value="ALP_N-acyl_transferase"/>
    <property type="match status" value="1"/>
</dbReference>
<comment type="subcellular location">
    <subcellularLocation>
        <location evidence="1 9">Cell membrane</location>
        <topology evidence="1 9">Multi-pass membrane protein</topology>
    </subcellularLocation>
</comment>
<dbReference type="PANTHER" id="PTHR38686:SF1">
    <property type="entry name" value="APOLIPOPROTEIN N-ACYLTRANSFERASE"/>
    <property type="match status" value="1"/>
</dbReference>
<dbReference type="Proteomes" id="UP000246132">
    <property type="component" value="Unassembled WGS sequence"/>
</dbReference>
<dbReference type="GO" id="GO:0005886">
    <property type="term" value="C:plasma membrane"/>
    <property type="evidence" value="ECO:0007669"/>
    <property type="project" value="UniProtKB-SubCell"/>
</dbReference>
<dbReference type="OrthoDB" id="9804277at2"/>
<keyword evidence="5 9" id="KW-0812">Transmembrane</keyword>
<evidence type="ECO:0000256" key="1">
    <source>
        <dbReference type="ARBA" id="ARBA00004651"/>
    </source>
</evidence>
<dbReference type="SUPFAM" id="SSF56317">
    <property type="entry name" value="Carbon-nitrogen hydrolase"/>
    <property type="match status" value="1"/>
</dbReference>
<name>A0A3A8AT17_9HYPH</name>
<feature type="transmembrane region" description="Helical" evidence="9">
    <location>
        <begin position="171"/>
        <end position="194"/>
    </location>
</feature>
<feature type="transmembrane region" description="Helical" evidence="9">
    <location>
        <begin position="68"/>
        <end position="89"/>
    </location>
</feature>
<evidence type="ECO:0000256" key="5">
    <source>
        <dbReference type="ARBA" id="ARBA00022692"/>
    </source>
</evidence>
<comment type="function">
    <text evidence="9">Catalyzes the phospholipid dependent N-acylation of the N-terminal cysteine of apolipoprotein, the last step in lipoprotein maturation.</text>
</comment>
<feature type="transmembrane region" description="Helical" evidence="9">
    <location>
        <begin position="136"/>
        <end position="159"/>
    </location>
</feature>
<dbReference type="GO" id="GO:0042158">
    <property type="term" value="P:lipoprotein biosynthetic process"/>
    <property type="evidence" value="ECO:0007669"/>
    <property type="project" value="UniProtKB-UniRule"/>
</dbReference>
<gene>
    <name evidence="9" type="primary">lnt</name>
    <name evidence="12" type="ORF">DEM25_000720</name>
</gene>
<organism evidence="12 13">
    <name type="scientific">Oceaniradius stylonematis</name>
    <dbReference type="NCBI Taxonomy" id="2184161"/>
    <lineage>
        <taxon>Bacteria</taxon>
        <taxon>Pseudomonadati</taxon>
        <taxon>Pseudomonadota</taxon>
        <taxon>Alphaproteobacteria</taxon>
        <taxon>Hyphomicrobiales</taxon>
        <taxon>Ahrensiaceae</taxon>
        <taxon>Oceaniradius</taxon>
    </lineage>
</organism>
<comment type="similarity">
    <text evidence="2 9">Belongs to the CN hydrolase family. Apolipoprotein N-acyltransferase subfamily.</text>
</comment>
<protein>
    <recommendedName>
        <fullName evidence="9">Apolipoprotein N-acyltransferase</fullName>
        <shortName evidence="9">ALP N-acyltransferase</shortName>
        <ecNumber evidence="9">2.3.1.269</ecNumber>
    </recommendedName>
</protein>
<keyword evidence="8 9" id="KW-0012">Acyltransferase</keyword>
<evidence type="ECO:0000256" key="10">
    <source>
        <dbReference type="SAM" id="MobiDB-lite"/>
    </source>
</evidence>
<dbReference type="PROSITE" id="PS50263">
    <property type="entry name" value="CN_HYDROLASE"/>
    <property type="match status" value="1"/>
</dbReference>
<feature type="region of interest" description="Disordered" evidence="10">
    <location>
        <begin position="280"/>
        <end position="299"/>
    </location>
</feature>
<feature type="transmembrane region" description="Helical" evidence="9">
    <location>
        <begin position="34"/>
        <end position="56"/>
    </location>
</feature>
<dbReference type="AlphaFoldDB" id="A0A3A8AT17"/>
<dbReference type="EC" id="2.3.1.269" evidence="9"/>
<keyword evidence="12" id="KW-0449">Lipoprotein</keyword>
<dbReference type="GO" id="GO:0016410">
    <property type="term" value="F:N-acyltransferase activity"/>
    <property type="evidence" value="ECO:0007669"/>
    <property type="project" value="UniProtKB-UniRule"/>
</dbReference>
<proteinExistence type="inferred from homology"/>
<reference evidence="12 13" key="1">
    <citation type="journal article" date="2018" name="Int. J. Syst. Bacteriol.">
        <title>Oceaniradius stylonemae gen. nov., sp. nov., isolated from a red alga, Stylonema cornu-cervi.</title>
        <authorList>
            <person name="Jeong S."/>
        </authorList>
    </citation>
    <scope>NUCLEOTIDE SEQUENCE [LARGE SCALE GENOMIC DNA]</scope>
    <source>
        <strain evidence="12 13">StC1</strain>
    </source>
</reference>
<dbReference type="EMBL" id="QFWV02000001">
    <property type="protein sequence ID" value="RKF08551.1"/>
    <property type="molecule type" value="Genomic_DNA"/>
</dbReference>
<dbReference type="InterPro" id="IPR003010">
    <property type="entry name" value="C-N_Hydrolase"/>
</dbReference>
<dbReference type="InterPro" id="IPR045378">
    <property type="entry name" value="LNT_N"/>
</dbReference>
<feature type="transmembrane region" description="Helical" evidence="9">
    <location>
        <begin position="206"/>
        <end position="228"/>
    </location>
</feature>
<evidence type="ECO:0000313" key="13">
    <source>
        <dbReference type="Proteomes" id="UP000246132"/>
    </source>
</evidence>
<dbReference type="HAMAP" id="MF_01148">
    <property type="entry name" value="Lnt"/>
    <property type="match status" value="1"/>
</dbReference>
<dbReference type="Gene3D" id="3.60.110.10">
    <property type="entry name" value="Carbon-nitrogen hydrolase"/>
    <property type="match status" value="1"/>
</dbReference>
<dbReference type="UniPathway" id="UPA00666"/>
<evidence type="ECO:0000256" key="8">
    <source>
        <dbReference type="ARBA" id="ARBA00023315"/>
    </source>
</evidence>
<evidence type="ECO:0000313" key="12">
    <source>
        <dbReference type="EMBL" id="RKF08551.1"/>
    </source>
</evidence>
<evidence type="ECO:0000256" key="2">
    <source>
        <dbReference type="ARBA" id="ARBA00010065"/>
    </source>
</evidence>
<keyword evidence="3 9" id="KW-1003">Cell membrane</keyword>
<evidence type="ECO:0000256" key="4">
    <source>
        <dbReference type="ARBA" id="ARBA00022679"/>
    </source>
</evidence>
<dbReference type="InterPro" id="IPR036526">
    <property type="entry name" value="C-N_Hydrolase_sf"/>
</dbReference>
<dbReference type="PANTHER" id="PTHR38686">
    <property type="entry name" value="APOLIPOPROTEIN N-ACYLTRANSFERASE"/>
    <property type="match status" value="1"/>
</dbReference>
<feature type="compositionally biased region" description="Low complexity" evidence="10">
    <location>
        <begin position="280"/>
        <end position="294"/>
    </location>
</feature>
<evidence type="ECO:0000256" key="3">
    <source>
        <dbReference type="ARBA" id="ARBA00022475"/>
    </source>
</evidence>
<dbReference type="RefSeq" id="WP_109766806.1">
    <property type="nucleotide sequence ID" value="NZ_QFWV02000001.1"/>
</dbReference>